<keyword evidence="2" id="KW-0328">Glycosyltransferase</keyword>
<reference evidence="5 6" key="1">
    <citation type="submission" date="2018-03" db="EMBL/GenBank/DDBJ databases">
        <title>Genomic Encyclopedia of Type Strains, Phase III (KMG-III): the genomes of soil and plant-associated and newly described type strains.</title>
        <authorList>
            <person name="Whitman W."/>
        </authorList>
    </citation>
    <scope>NUCLEOTIDE SEQUENCE [LARGE SCALE GENOMIC DNA]</scope>
    <source>
        <strain evidence="5 6">CGMCC 1.9313</strain>
    </source>
</reference>
<dbReference type="AlphaFoldDB" id="A0A2T0UBK3"/>
<comment type="caution">
    <text evidence="5">The sequence shown here is derived from an EMBL/GenBank/DDBJ whole genome shotgun (WGS) entry which is preliminary data.</text>
</comment>
<dbReference type="GO" id="GO:0016757">
    <property type="term" value="F:glycosyltransferase activity"/>
    <property type="evidence" value="ECO:0007669"/>
    <property type="project" value="UniProtKB-KW"/>
</dbReference>
<dbReference type="Gene3D" id="3.90.550.10">
    <property type="entry name" value="Spore Coat Polysaccharide Biosynthesis Protein SpsA, Chain A"/>
    <property type="match status" value="1"/>
</dbReference>
<evidence type="ECO:0000256" key="3">
    <source>
        <dbReference type="ARBA" id="ARBA00022679"/>
    </source>
</evidence>
<keyword evidence="6" id="KW-1185">Reference proteome</keyword>
<evidence type="ECO:0000256" key="2">
    <source>
        <dbReference type="ARBA" id="ARBA00022676"/>
    </source>
</evidence>
<dbReference type="RefSeq" id="WP_106290648.1">
    <property type="nucleotide sequence ID" value="NZ_PVTH01000001.1"/>
</dbReference>
<dbReference type="PANTHER" id="PTHR43179:SF12">
    <property type="entry name" value="GALACTOFURANOSYLTRANSFERASE GLFT2"/>
    <property type="match status" value="1"/>
</dbReference>
<accession>A0A2T0UBK3</accession>
<dbReference type="InterPro" id="IPR001173">
    <property type="entry name" value="Glyco_trans_2-like"/>
</dbReference>
<dbReference type="InterPro" id="IPR029044">
    <property type="entry name" value="Nucleotide-diphossugar_trans"/>
</dbReference>
<comment type="similarity">
    <text evidence="1">Belongs to the glycosyltransferase 2 family.</text>
</comment>
<evidence type="ECO:0000259" key="4">
    <source>
        <dbReference type="Pfam" id="PF00535"/>
    </source>
</evidence>
<dbReference type="OrthoDB" id="9770457at2"/>
<keyword evidence="3 5" id="KW-0808">Transferase</keyword>
<evidence type="ECO:0000256" key="1">
    <source>
        <dbReference type="ARBA" id="ARBA00006739"/>
    </source>
</evidence>
<dbReference type="SUPFAM" id="SSF53448">
    <property type="entry name" value="Nucleotide-diphospho-sugar transferases"/>
    <property type="match status" value="1"/>
</dbReference>
<dbReference type="Pfam" id="PF00535">
    <property type="entry name" value="Glycos_transf_2"/>
    <property type="match status" value="1"/>
</dbReference>
<protein>
    <submittedName>
        <fullName evidence="5">Glycosyl transferase family 2</fullName>
    </submittedName>
</protein>
<evidence type="ECO:0000313" key="6">
    <source>
        <dbReference type="Proteomes" id="UP000238034"/>
    </source>
</evidence>
<organism evidence="5 6">
    <name type="scientific">Arcticibacter pallidicorallinus</name>
    <dbReference type="NCBI Taxonomy" id="1259464"/>
    <lineage>
        <taxon>Bacteria</taxon>
        <taxon>Pseudomonadati</taxon>
        <taxon>Bacteroidota</taxon>
        <taxon>Sphingobacteriia</taxon>
        <taxon>Sphingobacteriales</taxon>
        <taxon>Sphingobacteriaceae</taxon>
        <taxon>Arcticibacter</taxon>
    </lineage>
</organism>
<feature type="domain" description="Glycosyltransferase 2-like" evidence="4">
    <location>
        <begin position="9"/>
        <end position="151"/>
    </location>
</feature>
<sequence>MSRSNVYAIVIPIYNRLQVTKEGLKYIMAAVANYTRSSSRPAAIEVIVVDDGSTDGSKEWIGLHYPQIRIIVGTGDLWWTGSVNFGISYALNRFQNLKGVILQNDDVALDPDWLIKYIRDIESHPDALIGCATSTLESKDRILYGGRQMHTWFAREKKINHLQHRESLSDDYTTPSFDLYGRGLYIPKTVFDEVGLFDQERFKHRGDMDIPLRAKKKGYKLLVSYGAIVYELPQFAYNLDGKQRLTLKEAYILLTDFRSSYSLKHIYFYSLIATRNAIHFLPFFAGNLYYHIRNVGWRVCKNYLLSSSYKSRLQHR</sequence>
<proteinExistence type="inferred from homology"/>
<name>A0A2T0UBK3_9SPHI</name>
<dbReference type="Proteomes" id="UP000238034">
    <property type="component" value="Unassembled WGS sequence"/>
</dbReference>
<evidence type="ECO:0000313" key="5">
    <source>
        <dbReference type="EMBL" id="PRY55321.1"/>
    </source>
</evidence>
<gene>
    <name evidence="5" type="ORF">B0I27_101290</name>
</gene>
<dbReference type="EMBL" id="PVTH01000001">
    <property type="protein sequence ID" value="PRY55321.1"/>
    <property type="molecule type" value="Genomic_DNA"/>
</dbReference>
<dbReference type="PANTHER" id="PTHR43179">
    <property type="entry name" value="RHAMNOSYLTRANSFERASE WBBL"/>
    <property type="match status" value="1"/>
</dbReference>